<dbReference type="AlphaFoldDB" id="A0A7S1UQD9"/>
<evidence type="ECO:0000313" key="2">
    <source>
        <dbReference type="EMBL" id="CAD9272896.1"/>
    </source>
</evidence>
<keyword evidence="1" id="KW-0812">Transmembrane</keyword>
<feature type="transmembrane region" description="Helical" evidence="1">
    <location>
        <begin position="12"/>
        <end position="34"/>
    </location>
</feature>
<evidence type="ECO:0000256" key="1">
    <source>
        <dbReference type="SAM" id="Phobius"/>
    </source>
</evidence>
<organism evidence="2">
    <name type="scientific">Grammatophora oceanica</name>
    <dbReference type="NCBI Taxonomy" id="210454"/>
    <lineage>
        <taxon>Eukaryota</taxon>
        <taxon>Sar</taxon>
        <taxon>Stramenopiles</taxon>
        <taxon>Ochrophyta</taxon>
        <taxon>Bacillariophyta</taxon>
        <taxon>Fragilariophyceae</taxon>
        <taxon>Fragilariophycidae</taxon>
        <taxon>Rhabdonematales</taxon>
        <taxon>Grammatophoraceae</taxon>
        <taxon>Grammatophora</taxon>
    </lineage>
</organism>
<protein>
    <submittedName>
        <fullName evidence="2">Uncharacterized protein</fullName>
    </submittedName>
</protein>
<reference evidence="2" key="1">
    <citation type="submission" date="2021-01" db="EMBL/GenBank/DDBJ databases">
        <authorList>
            <person name="Corre E."/>
            <person name="Pelletier E."/>
            <person name="Niang G."/>
            <person name="Scheremetjew M."/>
            <person name="Finn R."/>
            <person name="Kale V."/>
            <person name="Holt S."/>
            <person name="Cochrane G."/>
            <person name="Meng A."/>
            <person name="Brown T."/>
            <person name="Cohen L."/>
        </authorList>
    </citation>
    <scope>NUCLEOTIDE SEQUENCE</scope>
    <source>
        <strain evidence="2">CCMP 410</strain>
    </source>
</reference>
<accession>A0A7S1UQD9</accession>
<feature type="transmembrane region" description="Helical" evidence="1">
    <location>
        <begin position="103"/>
        <end position="125"/>
    </location>
</feature>
<proteinExistence type="predicted"/>
<keyword evidence="1" id="KW-1133">Transmembrane helix</keyword>
<keyword evidence="1" id="KW-0472">Membrane</keyword>
<gene>
    <name evidence="2" type="ORF">GOCE00092_LOCUS1803</name>
</gene>
<name>A0A7S1UQD9_9STRA</name>
<dbReference type="EMBL" id="HBGK01003347">
    <property type="protein sequence ID" value="CAD9272896.1"/>
    <property type="molecule type" value="Transcribed_RNA"/>
</dbReference>
<sequence length="161" mass="17735">MRRVGTSTLQQRIHSAVGIGSLLFGGMHCATVLQHGFAQPISNFEIVALGSLHTLTAIMGLPRLDFKSKREAARNALIWPVPLQNLWYMLACLTEWAQHGSDVIVSMYGLPFTAFTTCNLLIALWQTSMSYVSGGTTEAQRQKSGIWFESPALNAFITFVT</sequence>